<dbReference type="AlphaFoldDB" id="D0MKN4"/>
<geneLocation type="plasmid" evidence="1 2">
    <name>pRMAR01</name>
</geneLocation>
<sequence length="272" mass="31029">MRRFWFYCLIFILGCSSEAQRDPLTACADESLAHESLTGIPRTALVFIDRSSSATASPDTRRAFETALRQQVESILPIRGGTIHVFFVHSRTTGKADARTFVQDAPLPRVSPYDSEQRQACRQYITEVRRRMQAAFDSLCQTLDARMTASVTEATDLWGIFEVISETLPASSQMPPATVLVLSDLLECMPGPERRCFESRPPTSRAQAEAWAREDAERILRSYRIRPEVLRQAHYLLISGDFANREQSRYVRYYWFALLEAFGVPYEQISIQ</sequence>
<evidence type="ECO:0000313" key="2">
    <source>
        <dbReference type="Proteomes" id="UP000002221"/>
    </source>
</evidence>
<protein>
    <recommendedName>
        <fullName evidence="3">VWA domain-containing protein</fullName>
    </recommendedName>
</protein>
<gene>
    <name evidence="1" type="ordered locus">Rmar_2831</name>
</gene>
<dbReference type="Proteomes" id="UP000002221">
    <property type="component" value="Plasmid pRMAR01"/>
</dbReference>
<dbReference type="HOGENOM" id="CLU_1019054_0_0_10"/>
<dbReference type="PROSITE" id="PS51257">
    <property type="entry name" value="PROKAR_LIPOPROTEIN"/>
    <property type="match status" value="1"/>
</dbReference>
<accession>D0MKN4</accession>
<dbReference type="RefSeq" id="WP_012845308.1">
    <property type="nucleotide sequence ID" value="NC_013502.1"/>
</dbReference>
<dbReference type="OrthoDB" id="950241at2"/>
<dbReference type="EMBL" id="CP001808">
    <property type="protein sequence ID" value="ACY49698.1"/>
    <property type="molecule type" value="Genomic_DNA"/>
</dbReference>
<name>D0MKN4_RHOM4</name>
<keyword evidence="2" id="KW-1185">Reference proteome</keyword>
<dbReference type="KEGG" id="rmr:Rmar_2831"/>
<keyword evidence="1" id="KW-0614">Plasmid</keyword>
<evidence type="ECO:0000313" key="1">
    <source>
        <dbReference type="EMBL" id="ACY49698.1"/>
    </source>
</evidence>
<evidence type="ECO:0008006" key="3">
    <source>
        <dbReference type="Google" id="ProtNLM"/>
    </source>
</evidence>
<organism evidence="1 2">
    <name type="scientific">Rhodothermus marinus (strain ATCC 43812 / DSM 4252 / R-10)</name>
    <name type="common">Rhodothermus obamensis</name>
    <dbReference type="NCBI Taxonomy" id="518766"/>
    <lineage>
        <taxon>Bacteria</taxon>
        <taxon>Pseudomonadati</taxon>
        <taxon>Rhodothermota</taxon>
        <taxon>Rhodothermia</taxon>
        <taxon>Rhodothermales</taxon>
        <taxon>Rhodothermaceae</taxon>
        <taxon>Rhodothermus</taxon>
    </lineage>
</organism>
<proteinExistence type="predicted"/>
<reference evidence="1 2" key="1">
    <citation type="journal article" date="2009" name="Stand. Genomic Sci.">
        <title>Complete genome sequence of Rhodothermus marinus type strain (R-10).</title>
        <authorList>
            <person name="Nolan M."/>
            <person name="Tindall B.J."/>
            <person name="Pomrenke H."/>
            <person name="Lapidus A."/>
            <person name="Copeland A."/>
            <person name="Glavina Del Rio T."/>
            <person name="Lucas S."/>
            <person name="Chen F."/>
            <person name="Tice H."/>
            <person name="Cheng J.F."/>
            <person name="Saunders E."/>
            <person name="Han C."/>
            <person name="Bruce D."/>
            <person name="Goodwin L."/>
            <person name="Chain P."/>
            <person name="Pitluck S."/>
            <person name="Ovchinikova G."/>
            <person name="Pati A."/>
            <person name="Ivanova N."/>
            <person name="Mavromatis K."/>
            <person name="Chen A."/>
            <person name="Palaniappan K."/>
            <person name="Land M."/>
            <person name="Hauser L."/>
            <person name="Chang Y.J."/>
            <person name="Jeffries C.D."/>
            <person name="Brettin T."/>
            <person name="Goker M."/>
            <person name="Bristow J."/>
            <person name="Eisen J.A."/>
            <person name="Markowitz V."/>
            <person name="Hugenholtz P."/>
            <person name="Kyrpides N.C."/>
            <person name="Klenk H.P."/>
            <person name="Detter J.C."/>
        </authorList>
    </citation>
    <scope>NUCLEOTIDE SEQUENCE [LARGE SCALE GENOMIC DNA]</scope>
    <source>
        <strain evidence="2">ATCC 43812 / DSM 4252 / R-10</strain>
        <plasmid evidence="1">pRMAR01</plasmid>
    </source>
</reference>
<dbReference type="eggNOG" id="ENOG502Z87H">
    <property type="taxonomic scope" value="Bacteria"/>
</dbReference>